<dbReference type="RefSeq" id="WP_141240909.1">
    <property type="nucleotide sequence ID" value="NZ_CP047682.1"/>
</dbReference>
<gene>
    <name evidence="1" type="ORF">RF091_20990</name>
</gene>
<comment type="caution">
    <text evidence="1">The sequence shown here is derived from an EMBL/GenBank/DDBJ whole genome shotgun (WGS) entry which is preliminary data.</text>
</comment>
<dbReference type="AlphaFoldDB" id="A0ABD5BNS9"/>
<protein>
    <submittedName>
        <fullName evidence="1">Uncharacterized protein</fullName>
    </submittedName>
</protein>
<dbReference type="EMBL" id="JAVIPQ010000383">
    <property type="protein sequence ID" value="MDQ9557971.1"/>
    <property type="molecule type" value="Genomic_DNA"/>
</dbReference>
<evidence type="ECO:0000313" key="1">
    <source>
        <dbReference type="EMBL" id="MDQ9557971.1"/>
    </source>
</evidence>
<evidence type="ECO:0000313" key="2">
    <source>
        <dbReference type="Proteomes" id="UP001234811"/>
    </source>
</evidence>
<dbReference type="Proteomes" id="UP001234811">
    <property type="component" value="Unassembled WGS sequence"/>
</dbReference>
<sequence>MKRFTPDCSMHMSHEMAFMRETPDGAYMEYQDHLPVKTQRDNLAIRVSELEKRLIGLKPERYEMRYWNDGYHIWGEWDAISSELFARLSLEHARDNDYEFRILYAQLKEDL</sequence>
<proteinExistence type="predicted"/>
<organism evidence="1 2">
    <name type="scientific">Serratia marcescens</name>
    <dbReference type="NCBI Taxonomy" id="615"/>
    <lineage>
        <taxon>Bacteria</taxon>
        <taxon>Pseudomonadati</taxon>
        <taxon>Pseudomonadota</taxon>
        <taxon>Gammaproteobacteria</taxon>
        <taxon>Enterobacterales</taxon>
        <taxon>Yersiniaceae</taxon>
        <taxon>Serratia</taxon>
    </lineage>
</organism>
<reference evidence="1 2" key="1">
    <citation type="submission" date="2023-07" db="EMBL/GenBank/DDBJ databases">
        <title>Pathogens genome sequencing project 196.</title>
        <authorList>
            <person name="Cao X."/>
        </authorList>
    </citation>
    <scope>NUCLEOTIDE SEQUENCE [LARGE SCALE GENOMIC DNA]</scope>
    <source>
        <strain evidence="1 2">SM41</strain>
    </source>
</reference>
<name>A0ABD5BNS9_SERMA</name>
<accession>A0ABD5BNS9</accession>